<dbReference type="Gene3D" id="3.40.50.300">
    <property type="entry name" value="P-loop containing nucleotide triphosphate hydrolases"/>
    <property type="match status" value="4"/>
</dbReference>
<reference evidence="12" key="2">
    <citation type="submission" date="2020-09" db="EMBL/GenBank/DDBJ databases">
        <authorList>
            <person name="Sun Q."/>
            <person name="Sedlacek I."/>
        </authorList>
    </citation>
    <scope>NUCLEOTIDE SEQUENCE</scope>
    <source>
        <strain evidence="12">CCM 8433</strain>
    </source>
</reference>
<evidence type="ECO:0000256" key="7">
    <source>
        <dbReference type="ARBA" id="ARBA00022840"/>
    </source>
</evidence>
<gene>
    <name evidence="12" type="primary">addB</name>
    <name evidence="12" type="ORF">GCM10011482_05430</name>
</gene>
<keyword evidence="2" id="KW-0547">Nucleotide-binding</keyword>
<proteinExistence type="predicted"/>
<dbReference type="GO" id="GO:0006281">
    <property type="term" value="P:DNA repair"/>
    <property type="evidence" value="ECO:0007669"/>
    <property type="project" value="UniProtKB-KW"/>
</dbReference>
<keyword evidence="4" id="KW-0378">Hydrolase</keyword>
<dbReference type="InterPro" id="IPR038726">
    <property type="entry name" value="PDDEXK_AddAB-type"/>
</dbReference>
<evidence type="ECO:0000256" key="8">
    <source>
        <dbReference type="ARBA" id="ARBA00023125"/>
    </source>
</evidence>
<keyword evidence="9" id="KW-0234">DNA repair</keyword>
<evidence type="ECO:0000259" key="11">
    <source>
        <dbReference type="Pfam" id="PF21445"/>
    </source>
</evidence>
<evidence type="ECO:0000256" key="6">
    <source>
        <dbReference type="ARBA" id="ARBA00022839"/>
    </source>
</evidence>
<name>A0A917JGJ1_9ENTE</name>
<feature type="domain" description="PD-(D/E)XK endonuclease-like" evidence="10">
    <location>
        <begin position="806"/>
        <end position="1154"/>
    </location>
</feature>
<keyword evidence="8" id="KW-0238">DNA-binding</keyword>
<evidence type="ECO:0000256" key="2">
    <source>
        <dbReference type="ARBA" id="ARBA00022741"/>
    </source>
</evidence>
<dbReference type="EMBL" id="BMDT01000001">
    <property type="protein sequence ID" value="GGI64889.1"/>
    <property type="molecule type" value="Genomic_DNA"/>
</dbReference>
<keyword evidence="7" id="KW-0067">ATP-binding</keyword>
<dbReference type="GO" id="GO:0004527">
    <property type="term" value="F:exonuclease activity"/>
    <property type="evidence" value="ECO:0007669"/>
    <property type="project" value="UniProtKB-KW"/>
</dbReference>
<evidence type="ECO:0000256" key="9">
    <source>
        <dbReference type="ARBA" id="ARBA00023204"/>
    </source>
</evidence>
<evidence type="ECO:0000256" key="1">
    <source>
        <dbReference type="ARBA" id="ARBA00022722"/>
    </source>
</evidence>
<dbReference type="GO" id="GO:0005524">
    <property type="term" value="F:ATP binding"/>
    <property type="evidence" value="ECO:0007669"/>
    <property type="project" value="UniProtKB-KW"/>
</dbReference>
<evidence type="ECO:0000259" key="10">
    <source>
        <dbReference type="Pfam" id="PF12705"/>
    </source>
</evidence>
<dbReference type="GO" id="GO:0003677">
    <property type="term" value="F:DNA binding"/>
    <property type="evidence" value="ECO:0007669"/>
    <property type="project" value="UniProtKB-KW"/>
</dbReference>
<sequence length="1184" mass="138169">MTLKFITGAGNIDHQAVMIETARDWLETPNHEVFFLVPNYNKFERELEILSSLKQASNQKHFSTIRSQVYSFHRLAWYFLQRTGQLGKQPVTEAAALLLMRKVLIQCETELLLYRSEVGQSGFMMQLLDLYQEFQLGNVDFEQLSFPPTDSQLEITNREKNFQMKLRELQIIFTAYERELEQRELQVEQPLPLLTDYIHQLEDESLSQTLFIVSGFSNFSAQEQSLLQSLMLKSHLCVDLLIDTPREQTEALDLFFDGKQTYQQLKTAAQAQNIPVYFDQKGQQLETVAPEYHLLEAYWRSSHLQNQKITGDIRDFVEIWQSQTPTEELRQIAVEIKKLVAQSQKTDQPLAYRDIQLVTLNPTVYYPLIPAIFKEMDLPYYLDENKQMDQHPLIEFIDSLFALPKYHYRLKDIFRFLRSELYIPKDWENKEQTWEQNRNTFRNQVDLTENIALAHQFQGQTWLKKADWQLIAYDFEENHLEDTRVLTEQTNQVRRSFGQDIAPFFKELQASDTMKEAVIHFYQFLVEKGIEQQLIHWRNQEIERGALETARNHEQTWDALMDLLDQFVAIYGEETFDFSLFHDMLMSGLSNLQFGKIPTAIDQIKINPLDLARPLQSKVTFAIGLDEGSFPRKVENATLLSSDERLFLNTYLTENQYIRDHTQETIRKEPFVAYNVFLSASQKLYLTYAANHDEQQNIQASPYLKRLVQWANVKEQKRQSLTFTSRLTEHIGSYRALVRQLNNIHRQGQEERLALPKSWRVLQEALLQSSYQTLAKKVLASQEKKNIPQKLSAEMAKELYGKDIYTSVSRMETFYQCEYKYFANFGLRLKERDIYGLNALVTGEFFHEALDRFLALVIQQNQALTQLSEEEKRDFVDQVLVEIFGLKQYQLLDASPRMHFIRHQLSKTIQRVTWAIHQQSNKTLLQPQKTEVLFGQVGKNKGIAGLTLPLGGESQMFVRGKIDRVDTAEVADNLWLSVVDYKSSSRKFDLTEAYFGLAMQLITYLDVALSDALKTTDITKTVKAAGAYYFHVHNPLLDPSKGTEEERLKAYQLDGLFVDDEELFPIYDQSLEPSKGSLVFPIKKNKDDVISKRTKTDARFYSEEEIAVLRQHNQAKLIQGGQRILSGDIALNPYYKVKDKKRACQYCPFRSVCDFDVMLTENQYHRMDNLKKDEIITKMGGDNQ</sequence>
<keyword evidence="6" id="KW-0269">Exonuclease</keyword>
<dbReference type="PANTHER" id="PTHR30591:SF1">
    <property type="entry name" value="RECBCD ENZYME SUBUNIT RECC"/>
    <property type="match status" value="1"/>
</dbReference>
<dbReference type="InterPro" id="IPR011604">
    <property type="entry name" value="PDDEXK-like_dom_sf"/>
</dbReference>
<evidence type="ECO:0000256" key="4">
    <source>
        <dbReference type="ARBA" id="ARBA00022801"/>
    </source>
</evidence>
<evidence type="ECO:0000256" key="5">
    <source>
        <dbReference type="ARBA" id="ARBA00022806"/>
    </source>
</evidence>
<keyword evidence="5 12" id="KW-0347">Helicase</keyword>
<organism evidence="12 13">
    <name type="scientific">Enterococcus alcedinis</name>
    <dbReference type="NCBI Taxonomy" id="1274384"/>
    <lineage>
        <taxon>Bacteria</taxon>
        <taxon>Bacillati</taxon>
        <taxon>Bacillota</taxon>
        <taxon>Bacilli</taxon>
        <taxon>Lactobacillales</taxon>
        <taxon>Enterococcaceae</taxon>
        <taxon>Enterococcus</taxon>
    </lineage>
</organism>
<dbReference type="Pfam" id="PF21445">
    <property type="entry name" value="ADDB_N"/>
    <property type="match status" value="1"/>
</dbReference>
<dbReference type="Gene3D" id="3.90.320.10">
    <property type="match status" value="1"/>
</dbReference>
<keyword evidence="13" id="KW-1185">Reference proteome</keyword>
<keyword evidence="1" id="KW-0540">Nuclease</keyword>
<dbReference type="SUPFAM" id="SSF52540">
    <property type="entry name" value="P-loop containing nucleoside triphosphate hydrolases"/>
    <property type="match status" value="1"/>
</dbReference>
<dbReference type="InterPro" id="IPR027417">
    <property type="entry name" value="P-loop_NTPase"/>
</dbReference>
<dbReference type="GO" id="GO:0006310">
    <property type="term" value="P:DNA recombination"/>
    <property type="evidence" value="ECO:0007669"/>
    <property type="project" value="TreeGrafter"/>
</dbReference>
<dbReference type="InterPro" id="IPR049035">
    <property type="entry name" value="ADDB_N"/>
</dbReference>
<feature type="domain" description="ATP-dependent helicase/deoxyribonuclease subunit B N-terminal" evidence="11">
    <location>
        <begin position="5"/>
        <end position="278"/>
    </location>
</feature>
<protein>
    <submittedName>
        <fullName evidence="12">ATP-dependent helicase/deoxyribonuclease subunit B</fullName>
    </submittedName>
</protein>
<dbReference type="Proteomes" id="UP000622610">
    <property type="component" value="Unassembled WGS sequence"/>
</dbReference>
<comment type="caution">
    <text evidence="12">The sequence shown here is derived from an EMBL/GenBank/DDBJ whole genome shotgun (WGS) entry which is preliminary data.</text>
</comment>
<reference evidence="12" key="1">
    <citation type="journal article" date="2014" name="Int. J. Syst. Evol. Microbiol.">
        <title>Complete genome sequence of Corynebacterium casei LMG S-19264T (=DSM 44701T), isolated from a smear-ripened cheese.</title>
        <authorList>
            <consortium name="US DOE Joint Genome Institute (JGI-PGF)"/>
            <person name="Walter F."/>
            <person name="Albersmeier A."/>
            <person name="Kalinowski J."/>
            <person name="Ruckert C."/>
        </authorList>
    </citation>
    <scope>NUCLEOTIDE SEQUENCE</scope>
    <source>
        <strain evidence="12">CCM 8433</strain>
    </source>
</reference>
<accession>A0A917JGJ1</accession>
<dbReference type="PANTHER" id="PTHR30591">
    <property type="entry name" value="RECBCD ENZYME SUBUNIT RECC"/>
    <property type="match status" value="1"/>
</dbReference>
<evidence type="ECO:0000256" key="3">
    <source>
        <dbReference type="ARBA" id="ARBA00022763"/>
    </source>
</evidence>
<keyword evidence="3" id="KW-0227">DNA damage</keyword>
<evidence type="ECO:0000313" key="12">
    <source>
        <dbReference type="EMBL" id="GGI64889.1"/>
    </source>
</evidence>
<dbReference type="AlphaFoldDB" id="A0A917JGJ1"/>
<dbReference type="GO" id="GO:0004386">
    <property type="term" value="F:helicase activity"/>
    <property type="evidence" value="ECO:0007669"/>
    <property type="project" value="UniProtKB-KW"/>
</dbReference>
<dbReference type="RefSeq" id="WP_188366713.1">
    <property type="nucleotide sequence ID" value="NZ_BMDT01000001.1"/>
</dbReference>
<evidence type="ECO:0000313" key="13">
    <source>
        <dbReference type="Proteomes" id="UP000622610"/>
    </source>
</evidence>
<dbReference type="Pfam" id="PF12705">
    <property type="entry name" value="PDDEXK_1"/>
    <property type="match status" value="1"/>
</dbReference>